<evidence type="ECO:0000256" key="1">
    <source>
        <dbReference type="ARBA" id="ARBA00023242"/>
    </source>
</evidence>
<dbReference type="Proteomes" id="UP000016928">
    <property type="component" value="Unassembled WGS sequence"/>
</dbReference>
<accession>N4UX99</accession>
<evidence type="ECO:0000313" key="3">
    <source>
        <dbReference type="Proteomes" id="UP000016928"/>
    </source>
</evidence>
<dbReference type="InterPro" id="IPR021858">
    <property type="entry name" value="Fun_TF"/>
</dbReference>
<gene>
    <name evidence="2" type="ORF">FOC1_g10003155</name>
</gene>
<sequence>MMRLHSAHDCLSTSTLRRMDNVRSIGNIKVLRYVIESIWKQQDFRSIGKAGQRVDWLQFVECDVPVPWFI</sequence>
<keyword evidence="1" id="KW-0539">Nucleus</keyword>
<evidence type="ECO:0000313" key="2">
    <source>
        <dbReference type="EMBL" id="ENH74800.1"/>
    </source>
</evidence>
<dbReference type="STRING" id="1229664.N4UX99"/>
<reference evidence="3" key="2">
    <citation type="journal article" date="2014" name="PLoS ONE">
        <title>Genome and Transcriptome Analysis of the Fungal Pathogen Fusarium oxysporum f. sp. cubense Causing Banana Vascular Wilt Disease.</title>
        <authorList>
            <person name="Guo L."/>
            <person name="Han L."/>
            <person name="Yang L."/>
            <person name="Zeng H."/>
            <person name="Fan D."/>
            <person name="Zhu Y."/>
            <person name="Feng Y."/>
            <person name="Wang G."/>
            <person name="Peng C."/>
            <person name="Jiang X."/>
            <person name="Zhou D."/>
            <person name="Ni P."/>
            <person name="Liang C."/>
            <person name="Liu L."/>
            <person name="Wang J."/>
            <person name="Mao C."/>
            <person name="Fang X."/>
            <person name="Peng M."/>
            <person name="Huang J."/>
        </authorList>
    </citation>
    <scope>NUCLEOTIDE SEQUENCE [LARGE SCALE GENOMIC DNA]</scope>
    <source>
        <strain evidence="3">race 1</strain>
    </source>
</reference>
<name>N4UX99_FUSC1</name>
<dbReference type="OrthoDB" id="6730379at2759"/>
<proteinExistence type="predicted"/>
<dbReference type="HOGENOM" id="CLU_2757821_0_0_1"/>
<dbReference type="AlphaFoldDB" id="N4UX99"/>
<reference evidence="3" key="1">
    <citation type="submission" date="2012-09" db="EMBL/GenBank/DDBJ databases">
        <title>Genome sequencing and comparative transcriptomics of race 1 and race 4 of banana pathogen: Fusarium oxysporum f. sp. cubense.</title>
        <authorList>
            <person name="Fang X."/>
            <person name="Huang J."/>
        </authorList>
    </citation>
    <scope>NUCLEOTIDE SEQUENCE [LARGE SCALE GENOMIC DNA]</scope>
    <source>
        <strain evidence="3">race 1</strain>
    </source>
</reference>
<dbReference type="EMBL" id="KB730011">
    <property type="protein sequence ID" value="ENH74800.1"/>
    <property type="molecule type" value="Genomic_DNA"/>
</dbReference>
<dbReference type="Pfam" id="PF11951">
    <property type="entry name" value="Fungal_trans_2"/>
    <property type="match status" value="1"/>
</dbReference>
<dbReference type="VEuPathDB" id="FungiDB:FOC1_g10003155"/>
<organism evidence="2 3">
    <name type="scientific">Fusarium oxysporum f. sp. cubense (strain race 1)</name>
    <name type="common">Panama disease fungus</name>
    <dbReference type="NCBI Taxonomy" id="1229664"/>
    <lineage>
        <taxon>Eukaryota</taxon>
        <taxon>Fungi</taxon>
        <taxon>Dikarya</taxon>
        <taxon>Ascomycota</taxon>
        <taxon>Pezizomycotina</taxon>
        <taxon>Sordariomycetes</taxon>
        <taxon>Hypocreomycetidae</taxon>
        <taxon>Hypocreales</taxon>
        <taxon>Nectriaceae</taxon>
        <taxon>Fusarium</taxon>
        <taxon>Fusarium oxysporum species complex</taxon>
    </lineage>
</organism>
<protein>
    <submittedName>
        <fullName evidence="2">Uncharacterized protein</fullName>
    </submittedName>
</protein>